<evidence type="ECO:0000259" key="3">
    <source>
        <dbReference type="PROSITE" id="PS50975"/>
    </source>
</evidence>
<name>A0A4V3ER08_9GAMM</name>
<dbReference type="PANTHER" id="PTHR21621:SF0">
    <property type="entry name" value="BETA-CITRYLGLUTAMATE SYNTHASE B-RELATED"/>
    <property type="match status" value="1"/>
</dbReference>
<evidence type="ECO:0000313" key="5">
    <source>
        <dbReference type="Proteomes" id="UP000295830"/>
    </source>
</evidence>
<dbReference type="GO" id="GO:0046872">
    <property type="term" value="F:metal ion binding"/>
    <property type="evidence" value="ECO:0007669"/>
    <property type="project" value="InterPro"/>
</dbReference>
<protein>
    <submittedName>
        <fullName evidence="4">Alpha-L-glutamate ligase-like protein</fullName>
    </submittedName>
</protein>
<evidence type="ECO:0000256" key="2">
    <source>
        <dbReference type="PROSITE-ProRule" id="PRU00409"/>
    </source>
</evidence>
<dbReference type="InterPro" id="IPR039523">
    <property type="entry name" value="RimK-rel_E_lig_ATP-grasp"/>
</dbReference>
<reference evidence="4 5" key="1">
    <citation type="submission" date="2019-03" db="EMBL/GenBank/DDBJ databases">
        <title>Genomic Encyclopedia of Type Strains, Phase IV (KMG-IV): sequencing the most valuable type-strain genomes for metagenomic binning, comparative biology and taxonomic classification.</title>
        <authorList>
            <person name="Goeker M."/>
        </authorList>
    </citation>
    <scope>NUCLEOTIDE SEQUENCE [LARGE SCALE GENOMIC DNA]</scope>
    <source>
        <strain evidence="4 5">DSM 15505</strain>
    </source>
</reference>
<dbReference type="EMBL" id="SOAX01000003">
    <property type="protein sequence ID" value="TDT41588.1"/>
    <property type="molecule type" value="Genomic_DNA"/>
</dbReference>
<dbReference type="PANTHER" id="PTHR21621">
    <property type="entry name" value="RIBOSOMAL PROTEIN S6 MODIFICATION PROTEIN"/>
    <property type="match status" value="1"/>
</dbReference>
<dbReference type="PROSITE" id="PS50975">
    <property type="entry name" value="ATP_GRASP"/>
    <property type="match status" value="1"/>
</dbReference>
<dbReference type="AlphaFoldDB" id="A0A4V3ER08"/>
<dbReference type="SUPFAM" id="SSF56059">
    <property type="entry name" value="Glutathione synthetase ATP-binding domain-like"/>
    <property type="match status" value="1"/>
</dbReference>
<accession>A0A4V3ER08</accession>
<keyword evidence="2" id="KW-0547">Nucleotide-binding</keyword>
<feature type="domain" description="ATP-grasp" evidence="3">
    <location>
        <begin position="44"/>
        <end position="299"/>
    </location>
</feature>
<dbReference type="Gene3D" id="3.30.470.20">
    <property type="entry name" value="ATP-grasp fold, B domain"/>
    <property type="match status" value="1"/>
</dbReference>
<gene>
    <name evidence="4" type="ORF">DES49_1685</name>
</gene>
<dbReference type="GO" id="GO:0005737">
    <property type="term" value="C:cytoplasm"/>
    <property type="evidence" value="ECO:0007669"/>
    <property type="project" value="TreeGrafter"/>
</dbReference>
<dbReference type="InterPro" id="IPR011758">
    <property type="entry name" value="RimK-rel_E_lig"/>
</dbReference>
<dbReference type="GO" id="GO:0018169">
    <property type="term" value="F:ribosomal S6-glutamic acid ligase activity"/>
    <property type="evidence" value="ECO:0007669"/>
    <property type="project" value="TreeGrafter"/>
</dbReference>
<dbReference type="Proteomes" id="UP000295830">
    <property type="component" value="Unassembled WGS sequence"/>
</dbReference>
<comment type="caution">
    <text evidence="4">The sequence shown here is derived from an EMBL/GenBank/DDBJ whole genome shotgun (WGS) entry which is preliminary data.</text>
</comment>
<dbReference type="InterPro" id="IPR011761">
    <property type="entry name" value="ATP-grasp"/>
</dbReference>
<dbReference type="GO" id="GO:0009432">
    <property type="term" value="P:SOS response"/>
    <property type="evidence" value="ECO:0007669"/>
    <property type="project" value="TreeGrafter"/>
</dbReference>
<organism evidence="4 5">
    <name type="scientific">Halospina denitrificans</name>
    <dbReference type="NCBI Taxonomy" id="332522"/>
    <lineage>
        <taxon>Bacteria</taxon>
        <taxon>Pseudomonadati</taxon>
        <taxon>Pseudomonadota</taxon>
        <taxon>Gammaproteobacteria</taxon>
        <taxon>Halospina</taxon>
    </lineage>
</organism>
<evidence type="ECO:0000256" key="1">
    <source>
        <dbReference type="ARBA" id="ARBA00023211"/>
    </source>
</evidence>
<sequence length="321" mass="34927">MMLIRPSELKRRGILGMNRRNLDYIGRHNARHLFPLVDNKIKTKRLAREYGVPTPTLRHVIDTQHSIRDLGEQLRGLDGFAIKPAKGAGGKGIMVIRKVTDGLFVKGSGQTIDLEGLKRHCSNILAGLHSLAGSPDSVIIEDLIDPDPYFRDLSVEGVPDIRVIIFRGIPVMAMLRLSTHASDGKANLHQGAIGVGLDLATGHCVHAVQYSNRVLTHPDTGVTLDRIAIPDWENLLTLAASCHDLAGLGYLGADLVVDQTRGPLLLELNARPGLAIQVANGEGLLPRLQRVENLERVSPDAAERAGFAMTHFARQPARPTA</sequence>
<evidence type="ECO:0000313" key="4">
    <source>
        <dbReference type="EMBL" id="TDT41588.1"/>
    </source>
</evidence>
<dbReference type="GO" id="GO:0005524">
    <property type="term" value="F:ATP binding"/>
    <property type="evidence" value="ECO:0007669"/>
    <property type="project" value="UniProtKB-UniRule"/>
</dbReference>
<proteinExistence type="predicted"/>
<keyword evidence="5" id="KW-1185">Reference proteome</keyword>
<dbReference type="NCBIfam" id="TIGR02291">
    <property type="entry name" value="rimK_rel_E_lig"/>
    <property type="match status" value="1"/>
</dbReference>
<keyword evidence="1" id="KW-0464">Manganese</keyword>
<keyword evidence="4" id="KW-0436">Ligase</keyword>
<keyword evidence="2" id="KW-0067">ATP-binding</keyword>
<dbReference type="Pfam" id="PF14397">
    <property type="entry name" value="ATPgrasp_ST"/>
    <property type="match status" value="1"/>
</dbReference>